<dbReference type="InterPro" id="IPR044855">
    <property type="entry name" value="CoA-Trfase_III_dom3_sf"/>
</dbReference>
<proteinExistence type="predicted"/>
<sequence length="407" mass="44091">MQVLKGIRVLEVAQFIFVPSAGVLLAEWGADVIKVEHPVRGDAQRGLIRALGRTVNADRNPMMEHANRGKRSIGIDVSHPEGQALLYDLVKDCDVFLTNYLPSQRQKLNIDVEHIRAANPNIIYVRGSAHGERGPERERGGFDITTFWARSGIAHAVTPPELDVPLMPGVGAFGDSIGGMTIAGGVAAALFHRSNTGEAIEVDVSLLSTAWWAAGVTLNTASFAGEAPRNQYPKEGPMPGNPLVGFYKTQDGGTISLFTLQPDSYLQSFFEHLELTELASDPDYNTGLGLMDRWQKAGERIASAFAIRPLAYWQKRLATFPGQWAAIQSPEQFLQDPQALANDMLVEIEPSDGGPAVQVVRGPVQFGGRAEGTGRAPQASEHTEMLLSELGYDWDRIEALKAAGAIA</sequence>
<dbReference type="EMBL" id="JBFNXR010000046">
    <property type="protein sequence ID" value="MEW9855755.1"/>
    <property type="molecule type" value="Genomic_DNA"/>
</dbReference>
<protein>
    <submittedName>
        <fullName evidence="1">CaiB/BaiF CoA transferase family protein</fullName>
    </submittedName>
</protein>
<name>A0ABV3RE30_9SPHN</name>
<dbReference type="PANTHER" id="PTHR48228:SF2">
    <property type="entry name" value="E-CINNAMOYL-COA:R-PHENYLLACTATE COA TRANSFERASE LARGE SUBUNIT"/>
    <property type="match status" value="1"/>
</dbReference>
<evidence type="ECO:0000313" key="2">
    <source>
        <dbReference type="Proteomes" id="UP001556118"/>
    </source>
</evidence>
<organism evidence="1 2">
    <name type="scientific">Novosphingobium rhizovicinum</name>
    <dbReference type="NCBI Taxonomy" id="3228928"/>
    <lineage>
        <taxon>Bacteria</taxon>
        <taxon>Pseudomonadati</taxon>
        <taxon>Pseudomonadota</taxon>
        <taxon>Alphaproteobacteria</taxon>
        <taxon>Sphingomonadales</taxon>
        <taxon>Sphingomonadaceae</taxon>
        <taxon>Novosphingobium</taxon>
    </lineage>
</organism>
<dbReference type="InterPro" id="IPR050509">
    <property type="entry name" value="CoA-transferase_III"/>
</dbReference>
<dbReference type="Gene3D" id="3.40.50.10540">
    <property type="entry name" value="Crotonobetainyl-coa:carnitine coa-transferase, domain 1"/>
    <property type="match status" value="1"/>
</dbReference>
<dbReference type="PANTHER" id="PTHR48228">
    <property type="entry name" value="SUCCINYL-COA--D-CITRAMALATE COA-TRANSFERASE"/>
    <property type="match status" value="1"/>
</dbReference>
<dbReference type="GO" id="GO:0016740">
    <property type="term" value="F:transferase activity"/>
    <property type="evidence" value="ECO:0007669"/>
    <property type="project" value="UniProtKB-KW"/>
</dbReference>
<reference evidence="1 2" key="1">
    <citation type="submission" date="2024-06" db="EMBL/GenBank/DDBJ databases">
        <title>Novosphingobium rhizovicinus M1R2S20.</title>
        <authorList>
            <person name="Sun J.-Q."/>
        </authorList>
    </citation>
    <scope>NUCLEOTIDE SEQUENCE [LARGE SCALE GENOMIC DNA]</scope>
    <source>
        <strain evidence="1 2">M1R2S20</strain>
    </source>
</reference>
<dbReference type="RefSeq" id="WP_367773665.1">
    <property type="nucleotide sequence ID" value="NZ_JBFNXR010000046.1"/>
</dbReference>
<dbReference type="Proteomes" id="UP001556118">
    <property type="component" value="Unassembled WGS sequence"/>
</dbReference>
<keyword evidence="1" id="KW-0808">Transferase</keyword>
<evidence type="ECO:0000313" key="1">
    <source>
        <dbReference type="EMBL" id="MEW9855755.1"/>
    </source>
</evidence>
<accession>A0ABV3RE30</accession>
<dbReference type="Gene3D" id="3.30.1540.10">
    <property type="entry name" value="formyl-coa transferase, domain 3"/>
    <property type="match status" value="1"/>
</dbReference>
<dbReference type="Pfam" id="PF02515">
    <property type="entry name" value="CoA_transf_3"/>
    <property type="match status" value="1"/>
</dbReference>
<comment type="caution">
    <text evidence="1">The sequence shown here is derived from an EMBL/GenBank/DDBJ whole genome shotgun (WGS) entry which is preliminary data.</text>
</comment>
<dbReference type="InterPro" id="IPR023606">
    <property type="entry name" value="CoA-Trfase_III_dom_1_sf"/>
</dbReference>
<gene>
    <name evidence="1" type="ORF">ABUH87_11430</name>
</gene>
<dbReference type="SUPFAM" id="SSF89796">
    <property type="entry name" value="CoA-transferase family III (CaiB/BaiF)"/>
    <property type="match status" value="1"/>
</dbReference>
<dbReference type="InterPro" id="IPR003673">
    <property type="entry name" value="CoA-Trfase_fam_III"/>
</dbReference>
<keyword evidence="2" id="KW-1185">Reference proteome</keyword>